<dbReference type="PANTHER" id="PTHR31270:SF1">
    <property type="entry name" value="GLUTAMINYL-PEPTIDE CYCLOTRANSFERASE"/>
    <property type="match status" value="1"/>
</dbReference>
<organism evidence="1 2">
    <name type="scientific">Nocardia thailandica</name>
    <dbReference type="NCBI Taxonomy" id="257275"/>
    <lineage>
        <taxon>Bacteria</taxon>
        <taxon>Bacillati</taxon>
        <taxon>Actinomycetota</taxon>
        <taxon>Actinomycetes</taxon>
        <taxon>Mycobacteriales</taxon>
        <taxon>Nocardiaceae</taxon>
        <taxon>Nocardia</taxon>
    </lineage>
</organism>
<name>A0ABW6PJ54_9NOCA</name>
<dbReference type="RefSeq" id="WP_387699346.1">
    <property type="nucleotide sequence ID" value="NZ_JBIAMX010000003.1"/>
</dbReference>
<dbReference type="EMBL" id="JBIAMX010000003">
    <property type="protein sequence ID" value="MFF0542414.1"/>
    <property type="molecule type" value="Genomic_DNA"/>
</dbReference>
<gene>
    <name evidence="1" type="ORF">ACFYTF_06210</name>
</gene>
<accession>A0ABW6PJ54</accession>
<dbReference type="InterPro" id="IPR007788">
    <property type="entry name" value="QCT"/>
</dbReference>
<proteinExistence type="predicted"/>
<dbReference type="InterPro" id="IPR015943">
    <property type="entry name" value="WD40/YVTN_repeat-like_dom_sf"/>
</dbReference>
<comment type="caution">
    <text evidence="1">The sequence shown here is derived from an EMBL/GenBank/DDBJ whole genome shotgun (WGS) entry which is preliminary data.</text>
</comment>
<dbReference type="PANTHER" id="PTHR31270">
    <property type="entry name" value="GLUTAMINYL-PEPTIDE CYCLOTRANSFERASE"/>
    <property type="match status" value="1"/>
</dbReference>
<reference evidence="1 2" key="1">
    <citation type="submission" date="2024-10" db="EMBL/GenBank/DDBJ databases">
        <title>The Natural Products Discovery Center: Release of the First 8490 Sequenced Strains for Exploring Actinobacteria Biosynthetic Diversity.</title>
        <authorList>
            <person name="Kalkreuter E."/>
            <person name="Kautsar S.A."/>
            <person name="Yang D."/>
            <person name="Bader C.D."/>
            <person name="Teijaro C.N."/>
            <person name="Fluegel L."/>
            <person name="Davis C.M."/>
            <person name="Simpson J.R."/>
            <person name="Lauterbach L."/>
            <person name="Steele A.D."/>
            <person name="Gui C."/>
            <person name="Meng S."/>
            <person name="Li G."/>
            <person name="Viehrig K."/>
            <person name="Ye F."/>
            <person name="Su P."/>
            <person name="Kiefer A.F."/>
            <person name="Nichols A."/>
            <person name="Cepeda A.J."/>
            <person name="Yan W."/>
            <person name="Fan B."/>
            <person name="Jiang Y."/>
            <person name="Adhikari A."/>
            <person name="Zheng C.-J."/>
            <person name="Schuster L."/>
            <person name="Cowan T.M."/>
            <person name="Smanski M.J."/>
            <person name="Chevrette M.G."/>
            <person name="De Carvalho L.P.S."/>
            <person name="Shen B."/>
        </authorList>
    </citation>
    <scope>NUCLEOTIDE SEQUENCE [LARGE SCALE GENOMIC DNA]</scope>
    <source>
        <strain evidence="1 2">NPDC004045</strain>
    </source>
</reference>
<keyword evidence="2" id="KW-1185">Reference proteome</keyword>
<dbReference type="Pfam" id="PF05096">
    <property type="entry name" value="Glu_cyclase_2"/>
    <property type="match status" value="1"/>
</dbReference>
<dbReference type="PROSITE" id="PS51257">
    <property type="entry name" value="PROKAR_LIPOPROTEIN"/>
    <property type="match status" value="1"/>
</dbReference>
<evidence type="ECO:0000313" key="2">
    <source>
        <dbReference type="Proteomes" id="UP001601444"/>
    </source>
</evidence>
<evidence type="ECO:0000313" key="1">
    <source>
        <dbReference type="EMBL" id="MFF0542414.1"/>
    </source>
</evidence>
<dbReference type="SUPFAM" id="SSF63829">
    <property type="entry name" value="Calcium-dependent phosphotriesterase"/>
    <property type="match status" value="1"/>
</dbReference>
<sequence length="258" mass="27875">MKRNRTSWAVTALAAVLVTGGCDSGQEVSAPRWRVEVVSRAPHDPRAFTQGLEVVDGVRYESTGMWGESSARAAAQADGAELARVDIPAPVFAEGITRAGDTVWQLTWQDGFAIARDPVTLAERGRVPYVGEGWGICAQPDRLVMSDGSGTLTFRDRVSFAALGTVSLRGYPDPHPNELDCAPDGTIYANNYPTDDILRIDPATGRVLAVIDARGLLTPAERARADVLNGIAHLPGTDRFLVTGKYWPALFEVRFLPE</sequence>
<dbReference type="Proteomes" id="UP001601444">
    <property type="component" value="Unassembled WGS sequence"/>
</dbReference>
<protein>
    <submittedName>
        <fullName evidence="1">Glutaminyl-peptide cyclotransferase</fullName>
    </submittedName>
</protein>
<dbReference type="Gene3D" id="2.130.10.10">
    <property type="entry name" value="YVTN repeat-like/Quinoprotein amine dehydrogenase"/>
    <property type="match status" value="1"/>
</dbReference>